<evidence type="ECO:0000256" key="1">
    <source>
        <dbReference type="ARBA" id="ARBA00004442"/>
    </source>
</evidence>
<dbReference type="PANTHER" id="PTHR30329">
    <property type="entry name" value="STATOR ELEMENT OF FLAGELLAR MOTOR COMPLEX"/>
    <property type="match status" value="1"/>
</dbReference>
<dbReference type="EMBL" id="CP002431">
    <property type="protein sequence ID" value="ADU63209.1"/>
    <property type="molecule type" value="Genomic_DNA"/>
</dbReference>
<accession>E6VSW5</accession>
<feature type="signal peptide" evidence="6">
    <location>
        <begin position="1"/>
        <end position="19"/>
    </location>
</feature>
<protein>
    <submittedName>
        <fullName evidence="8">OmpA/MotB domain protein</fullName>
    </submittedName>
</protein>
<reference evidence="9" key="1">
    <citation type="submission" date="2010-12" db="EMBL/GenBank/DDBJ databases">
        <title>Complete sequence of Desulfovibrio aespoeensis Aspo-2.</title>
        <authorList>
            <consortium name="US DOE Joint Genome Institute"/>
            <person name="Lucas S."/>
            <person name="Copeland A."/>
            <person name="Lapidus A."/>
            <person name="Cheng J.-F."/>
            <person name="Goodwin L."/>
            <person name="Pitluck S."/>
            <person name="Chertkov O."/>
            <person name="Misra M."/>
            <person name="Detter J.C."/>
            <person name="Han C."/>
            <person name="Tapia R."/>
            <person name="Land M."/>
            <person name="Hauser L."/>
            <person name="Kyrpides N."/>
            <person name="Ivanova N."/>
            <person name="Ovchinnikova G."/>
            <person name="Pedersen K."/>
            <person name="Jagevall S."/>
            <person name="Hazen T."/>
            <person name="Woyke T."/>
        </authorList>
    </citation>
    <scope>NUCLEOTIDE SEQUENCE [LARGE SCALE GENOMIC DNA]</scope>
    <source>
        <strain evidence="9">ATCC 700646 / DSM 10631 / Aspo-2</strain>
    </source>
</reference>
<feature type="chain" id="PRO_5003214090" evidence="6">
    <location>
        <begin position="20"/>
        <end position="380"/>
    </location>
</feature>
<dbReference type="InterPro" id="IPR006665">
    <property type="entry name" value="OmpA-like"/>
</dbReference>
<dbReference type="Proteomes" id="UP000002191">
    <property type="component" value="Chromosome"/>
</dbReference>
<dbReference type="InterPro" id="IPR036737">
    <property type="entry name" value="OmpA-like_sf"/>
</dbReference>
<dbReference type="eggNOG" id="COG1462">
    <property type="taxonomic scope" value="Bacteria"/>
</dbReference>
<dbReference type="PROSITE" id="PS51257">
    <property type="entry name" value="PROKAR_LIPOPROTEIN"/>
    <property type="match status" value="1"/>
</dbReference>
<evidence type="ECO:0000256" key="5">
    <source>
        <dbReference type="SAM" id="MobiDB-lite"/>
    </source>
</evidence>
<keyword evidence="2 4" id="KW-0472">Membrane</keyword>
<evidence type="ECO:0000256" key="2">
    <source>
        <dbReference type="ARBA" id="ARBA00023136"/>
    </source>
</evidence>
<feature type="compositionally biased region" description="Low complexity" evidence="5">
    <location>
        <begin position="245"/>
        <end position="257"/>
    </location>
</feature>
<dbReference type="PRINTS" id="PR01021">
    <property type="entry name" value="OMPADOMAIN"/>
</dbReference>
<dbReference type="HOGENOM" id="CLU_723049_0_0_7"/>
<dbReference type="OrthoDB" id="5422390at2"/>
<dbReference type="InterPro" id="IPR006664">
    <property type="entry name" value="OMP_bac"/>
</dbReference>
<keyword evidence="3" id="KW-0998">Cell outer membrane</keyword>
<dbReference type="eggNOG" id="COG2885">
    <property type="taxonomic scope" value="Bacteria"/>
</dbReference>
<comment type="subcellular location">
    <subcellularLocation>
        <location evidence="1">Cell outer membrane</location>
    </subcellularLocation>
</comment>
<sequence precursor="true">MKKTILFALLIALSACAHIDPSITDQTKVYTDSPVRKSPLQVAVHPKGRQYSPLTAYFHSFIIQQENSDSAQLSIAFAQIFSNAWLEERLFTVMEFNPDNTYQGVNTALQRAKRLGADLTIVGFVPYFYSGHTLDDTAITIQINIYDTKSATLLWTMLQAGRIETKRPDDYFYFMHEYRMTDAPFNKIIRAIAADMAVPLKGWLPSPDSNYNFARTASDVTANLTGAPVVVPAATGQDLPPDMSAQTTPAPAAPTGPAADLLRPQVNGVNLDIQFDFDKDTIRPESYPLLDALGEALNTQQLKGRSIIVGGHTDSRGDDAYNLALSKRRANAVKAYLVNKWGVAQDLIEAVGFGKTRPIAAGSTTEAMRKNRRVEIRLAG</sequence>
<dbReference type="Pfam" id="PF00691">
    <property type="entry name" value="OmpA"/>
    <property type="match status" value="1"/>
</dbReference>
<keyword evidence="9" id="KW-1185">Reference proteome</keyword>
<proteinExistence type="predicted"/>
<reference evidence="8 9" key="2">
    <citation type="journal article" date="2014" name="Genome Announc.">
        <title>Complete Genome Sequence of the Subsurface, Mesophilic Sulfate-Reducing Bacterium Desulfovibrio aespoeensis Aspo-2.</title>
        <authorList>
            <person name="Pedersen K."/>
            <person name="Bengtsson A."/>
            <person name="Edlund J."/>
            <person name="Rabe L."/>
            <person name="Hazen T."/>
            <person name="Chakraborty R."/>
            <person name="Goodwin L."/>
            <person name="Shapiro N."/>
        </authorList>
    </citation>
    <scope>NUCLEOTIDE SEQUENCE [LARGE SCALE GENOMIC DNA]</scope>
    <source>
        <strain evidence="9">ATCC 700646 / DSM 10631 / Aspo-2</strain>
    </source>
</reference>
<evidence type="ECO:0000259" key="7">
    <source>
        <dbReference type="PROSITE" id="PS51123"/>
    </source>
</evidence>
<keyword evidence="6" id="KW-0732">Signal</keyword>
<dbReference type="KEGG" id="das:Daes_2203"/>
<dbReference type="GO" id="GO:0009279">
    <property type="term" value="C:cell outer membrane"/>
    <property type="evidence" value="ECO:0007669"/>
    <property type="project" value="UniProtKB-SubCell"/>
</dbReference>
<dbReference type="RefSeq" id="WP_013515121.1">
    <property type="nucleotide sequence ID" value="NC_014844.1"/>
</dbReference>
<gene>
    <name evidence="8" type="ordered locus">Daes_2203</name>
</gene>
<dbReference type="CDD" id="cd07185">
    <property type="entry name" value="OmpA_C-like"/>
    <property type="match status" value="1"/>
</dbReference>
<feature type="domain" description="OmpA-like" evidence="7">
    <location>
        <begin position="262"/>
        <end position="380"/>
    </location>
</feature>
<dbReference type="AlphaFoldDB" id="E6VSW5"/>
<dbReference type="PANTHER" id="PTHR30329:SF21">
    <property type="entry name" value="LIPOPROTEIN YIAD-RELATED"/>
    <property type="match status" value="1"/>
</dbReference>
<dbReference type="STRING" id="643562.Daes_2203"/>
<feature type="region of interest" description="Disordered" evidence="5">
    <location>
        <begin position="237"/>
        <end position="257"/>
    </location>
</feature>
<name>E6VSW5_PSEA9</name>
<dbReference type="InterPro" id="IPR050330">
    <property type="entry name" value="Bact_OuterMem_StrucFunc"/>
</dbReference>
<evidence type="ECO:0000256" key="3">
    <source>
        <dbReference type="ARBA" id="ARBA00023237"/>
    </source>
</evidence>
<dbReference type="SUPFAM" id="SSF103088">
    <property type="entry name" value="OmpA-like"/>
    <property type="match status" value="1"/>
</dbReference>
<evidence type="ECO:0000256" key="6">
    <source>
        <dbReference type="SAM" id="SignalP"/>
    </source>
</evidence>
<evidence type="ECO:0000313" key="8">
    <source>
        <dbReference type="EMBL" id="ADU63209.1"/>
    </source>
</evidence>
<evidence type="ECO:0000256" key="4">
    <source>
        <dbReference type="PROSITE-ProRule" id="PRU00473"/>
    </source>
</evidence>
<organism evidence="8 9">
    <name type="scientific">Pseudodesulfovibrio aespoeensis (strain ATCC 700646 / DSM 10631 / Aspo-2)</name>
    <name type="common">Desulfovibrio aespoeensis</name>
    <dbReference type="NCBI Taxonomy" id="643562"/>
    <lineage>
        <taxon>Bacteria</taxon>
        <taxon>Pseudomonadati</taxon>
        <taxon>Thermodesulfobacteriota</taxon>
        <taxon>Desulfovibrionia</taxon>
        <taxon>Desulfovibrionales</taxon>
        <taxon>Desulfovibrionaceae</taxon>
    </lineage>
</organism>
<dbReference type="PROSITE" id="PS51123">
    <property type="entry name" value="OMPA_2"/>
    <property type="match status" value="1"/>
</dbReference>
<dbReference type="Gene3D" id="3.30.1330.60">
    <property type="entry name" value="OmpA-like domain"/>
    <property type="match status" value="1"/>
</dbReference>
<evidence type="ECO:0000313" key="9">
    <source>
        <dbReference type="Proteomes" id="UP000002191"/>
    </source>
</evidence>